<gene>
    <name evidence="9" type="primary">selenop2l</name>
</gene>
<sequence>MNMLPLSITGVIMMHNLALTVSILMGLLGQVSSSEQTNSSICKPPPKWSIEGEVPMAEALGKVTVVALLQASCGFCLVQAARMGPLRYKLSLQGMTDIKYMIVNDQSLHSANMFPELKRWAPEGIPVYQQTPGQDDVWELLDGNKDDFLIYDRCGRLTFHVRLPLSFLHFPYVEAAILSTYNESFCGNCSFTSNSTLIPMNGTTVSPSGDDSSSPLQNKDEPVNKEPSPTLEKHNDQRKLDSELRLHDHSQHHPINSHKRQENQNNHPRNLIKNGKQN</sequence>
<proteinExistence type="predicted"/>
<dbReference type="Ensembl" id="ENSXETT00000007615">
    <property type="protein sequence ID" value="ENSXETP00000007615"/>
    <property type="gene ID" value="ENSXETG00000003522"/>
</dbReference>
<keyword evidence="4" id="KW-0712">Selenocysteine</keyword>
<dbReference type="HOGENOM" id="CLU_064314_0_0_1"/>
<feature type="domain" description="Selenoprotein P N-terminal" evidence="8">
    <location>
        <begin position="38"/>
        <end position="268"/>
    </location>
</feature>
<dbReference type="GO" id="GO:0005576">
    <property type="term" value="C:extracellular region"/>
    <property type="evidence" value="ECO:0007669"/>
    <property type="project" value="UniProtKB-SubCell"/>
</dbReference>
<dbReference type="Bgee" id="ENSXETG00000003522">
    <property type="expression patterns" value="Expressed in liver and 5 other cell types or tissues"/>
</dbReference>
<reference evidence="9" key="2">
    <citation type="submission" date="2011-06" db="UniProtKB">
        <authorList>
            <consortium name="Ensembl"/>
        </authorList>
    </citation>
    <scope>IDENTIFICATION</scope>
</reference>
<evidence type="ECO:0000259" key="8">
    <source>
        <dbReference type="Pfam" id="PF04592"/>
    </source>
</evidence>
<comment type="subcellular location">
    <subcellularLocation>
        <location evidence="1">Secreted</location>
    </subcellularLocation>
</comment>
<evidence type="ECO:0000256" key="4">
    <source>
        <dbReference type="ARBA" id="ARBA00022933"/>
    </source>
</evidence>
<dbReference type="eggNOG" id="ENOG502RY36">
    <property type="taxonomic scope" value="Eukaryota"/>
</dbReference>
<dbReference type="PANTHER" id="PTHR10105">
    <property type="entry name" value="SELENOPROTEIN P"/>
    <property type="match status" value="1"/>
</dbReference>
<dbReference type="InParanoid" id="F6VJE4"/>
<accession>F6VJE4</accession>
<dbReference type="GO" id="GO:0008430">
    <property type="term" value="F:selenium binding"/>
    <property type="evidence" value="ECO:0007669"/>
    <property type="project" value="InterPro"/>
</dbReference>
<evidence type="ECO:0000256" key="2">
    <source>
        <dbReference type="ARBA" id="ARBA00022525"/>
    </source>
</evidence>
<dbReference type="InterPro" id="IPR007671">
    <property type="entry name" value="Selenoprotein-P_N"/>
</dbReference>
<protein>
    <submittedName>
        <fullName evidence="9">Selenoprotein P2-like</fullName>
    </submittedName>
</protein>
<dbReference type="Xenbase" id="XB-GENE-5872749">
    <property type="gene designation" value="selenop2l"/>
</dbReference>
<feature type="chain" id="PRO_5030169566" evidence="7">
    <location>
        <begin position="34"/>
        <end position="278"/>
    </location>
</feature>
<feature type="signal peptide" evidence="7">
    <location>
        <begin position="1"/>
        <end position="33"/>
    </location>
</feature>
<feature type="compositionally biased region" description="Polar residues" evidence="6">
    <location>
        <begin position="202"/>
        <end position="217"/>
    </location>
</feature>
<evidence type="ECO:0000256" key="3">
    <source>
        <dbReference type="ARBA" id="ARBA00022729"/>
    </source>
</evidence>
<reference evidence="9" key="1">
    <citation type="journal article" date="2010" name="Science">
        <title>The genome of the Western clawed frog Xenopus tropicalis.</title>
        <authorList>
            <person name="Hellsten U."/>
            <person name="Harland R.M."/>
            <person name="Gilchrist M.J."/>
            <person name="Hendrix D."/>
            <person name="Jurka J."/>
            <person name="Kapitonov V."/>
            <person name="Ovcharenko I."/>
            <person name="Putnam N.H."/>
            <person name="Shu S."/>
            <person name="Taher L."/>
            <person name="Blitz I.L."/>
            <person name="Blumberg B."/>
            <person name="Dichmann D.S."/>
            <person name="Dubchak I."/>
            <person name="Amaya E."/>
            <person name="Detter J.C."/>
            <person name="Fletcher R."/>
            <person name="Gerhard D.S."/>
            <person name="Goodstein D."/>
            <person name="Graves T."/>
            <person name="Grigoriev I.V."/>
            <person name="Grimwood J."/>
            <person name="Kawashima T."/>
            <person name="Lindquist E."/>
            <person name="Lucas S.M."/>
            <person name="Mead P.E."/>
            <person name="Mitros T."/>
            <person name="Ogino H."/>
            <person name="Ohta Y."/>
            <person name="Poliakov A.V."/>
            <person name="Pollet N."/>
            <person name="Robert J."/>
            <person name="Salamov A."/>
            <person name="Sater A.K."/>
            <person name="Schmutz J."/>
            <person name="Terry A."/>
            <person name="Vize P.D."/>
            <person name="Warren W.C."/>
            <person name="Wells D."/>
            <person name="Wills A."/>
            <person name="Wilson R.K."/>
            <person name="Zimmerman L.B."/>
            <person name="Zorn A.M."/>
            <person name="Grainger R."/>
            <person name="Grammer T."/>
            <person name="Khokha M.K."/>
            <person name="Richardson P.M."/>
            <person name="Rokhsar D.S."/>
        </authorList>
    </citation>
    <scope>NUCLEOTIDE SEQUENCE [LARGE SCALE GENOMIC DNA]</scope>
    <source>
        <strain evidence="9">Nigerian</strain>
    </source>
</reference>
<feature type="compositionally biased region" description="Basic and acidic residues" evidence="6">
    <location>
        <begin position="231"/>
        <end position="251"/>
    </location>
</feature>
<dbReference type="PhylomeDB" id="F6VJE4"/>
<dbReference type="PANTHER" id="PTHR10105:SF4">
    <property type="entry name" value="SELENOPROTEIN P2"/>
    <property type="match status" value="1"/>
</dbReference>
<dbReference type="Pfam" id="PF04592">
    <property type="entry name" value="SelP_N"/>
    <property type="match status" value="1"/>
</dbReference>
<dbReference type="GeneTree" id="ENSGT00510000049326"/>
<organism evidence="9">
    <name type="scientific">Xenopus tropicalis</name>
    <name type="common">Western clawed frog</name>
    <name type="synonym">Silurana tropicalis</name>
    <dbReference type="NCBI Taxonomy" id="8364"/>
    <lineage>
        <taxon>Eukaryota</taxon>
        <taxon>Metazoa</taxon>
        <taxon>Chordata</taxon>
        <taxon>Craniata</taxon>
        <taxon>Vertebrata</taxon>
        <taxon>Euteleostomi</taxon>
        <taxon>Amphibia</taxon>
        <taxon>Batrachia</taxon>
        <taxon>Anura</taxon>
        <taxon>Pipoidea</taxon>
        <taxon>Pipidae</taxon>
        <taxon>Xenopodinae</taxon>
        <taxon>Xenopus</taxon>
        <taxon>Silurana</taxon>
    </lineage>
</organism>
<evidence type="ECO:0000256" key="1">
    <source>
        <dbReference type="ARBA" id="ARBA00004613"/>
    </source>
</evidence>
<keyword evidence="3 7" id="KW-0732">Signal</keyword>
<keyword evidence="5" id="KW-0325">Glycoprotein</keyword>
<evidence type="ECO:0000256" key="5">
    <source>
        <dbReference type="ARBA" id="ARBA00023180"/>
    </source>
</evidence>
<dbReference type="InterPro" id="IPR037941">
    <property type="entry name" value="SeP"/>
</dbReference>
<feature type="region of interest" description="Disordered" evidence="6">
    <location>
        <begin position="202"/>
        <end position="278"/>
    </location>
</feature>
<keyword evidence="2" id="KW-0964">Secreted</keyword>
<dbReference type="AlphaFoldDB" id="F6VJE4"/>
<evidence type="ECO:0000256" key="6">
    <source>
        <dbReference type="SAM" id="MobiDB-lite"/>
    </source>
</evidence>
<dbReference type="PaxDb" id="8364-ENSXETP00000063588"/>
<name>F6VJE4_XENTR</name>
<evidence type="ECO:0000313" key="9">
    <source>
        <dbReference type="Ensembl" id="ENSXETP00000007615"/>
    </source>
</evidence>
<evidence type="ECO:0000256" key="7">
    <source>
        <dbReference type="SAM" id="SignalP"/>
    </source>
</evidence>